<protein>
    <submittedName>
        <fullName evidence="1">Uncharacterized protein</fullName>
    </submittedName>
</protein>
<evidence type="ECO:0000313" key="2">
    <source>
        <dbReference type="Proteomes" id="UP000607653"/>
    </source>
</evidence>
<dbReference type="Proteomes" id="UP000607653">
    <property type="component" value="Unassembled WGS sequence"/>
</dbReference>
<proteinExistence type="predicted"/>
<keyword evidence="2" id="KW-1185">Reference proteome</keyword>
<dbReference type="AlphaFoldDB" id="A0A822YG46"/>
<organism evidence="1 2">
    <name type="scientific">Nelumbo nucifera</name>
    <name type="common">Sacred lotus</name>
    <dbReference type="NCBI Taxonomy" id="4432"/>
    <lineage>
        <taxon>Eukaryota</taxon>
        <taxon>Viridiplantae</taxon>
        <taxon>Streptophyta</taxon>
        <taxon>Embryophyta</taxon>
        <taxon>Tracheophyta</taxon>
        <taxon>Spermatophyta</taxon>
        <taxon>Magnoliopsida</taxon>
        <taxon>Proteales</taxon>
        <taxon>Nelumbonaceae</taxon>
        <taxon>Nelumbo</taxon>
    </lineage>
</organism>
<evidence type="ECO:0000313" key="1">
    <source>
        <dbReference type="EMBL" id="DAD30209.1"/>
    </source>
</evidence>
<comment type="caution">
    <text evidence="1">The sequence shown here is derived from an EMBL/GenBank/DDBJ whole genome shotgun (WGS) entry which is preliminary data.</text>
</comment>
<gene>
    <name evidence="1" type="ORF">HUJ06_031677</name>
</gene>
<reference evidence="1 2" key="1">
    <citation type="journal article" date="2020" name="Mol. Biol. Evol.">
        <title>Distinct Expression and Methylation Patterns for Genes with Different Fates following a Single Whole-Genome Duplication in Flowering Plants.</title>
        <authorList>
            <person name="Shi T."/>
            <person name="Rahmani R.S."/>
            <person name="Gugger P.F."/>
            <person name="Wang M."/>
            <person name="Li H."/>
            <person name="Zhang Y."/>
            <person name="Li Z."/>
            <person name="Wang Q."/>
            <person name="Van de Peer Y."/>
            <person name="Marchal K."/>
            <person name="Chen J."/>
        </authorList>
    </citation>
    <scope>NUCLEOTIDE SEQUENCE [LARGE SCALE GENOMIC DNA]</scope>
    <source>
        <tissue evidence="1">Leaf</tissue>
    </source>
</reference>
<accession>A0A822YG46</accession>
<sequence>MRERHLREEKTKPRRQRYLLGEMLGRSGKTARLLFKLVTSNRCKPFEDRKKILS</sequence>
<name>A0A822YG46_NELNU</name>
<dbReference type="EMBL" id="DUZY01000002">
    <property type="protein sequence ID" value="DAD30209.1"/>
    <property type="molecule type" value="Genomic_DNA"/>
</dbReference>